<dbReference type="PANTHER" id="PTHR11910">
    <property type="entry name" value="ATP SYNTHASE DELTA CHAIN"/>
    <property type="match status" value="1"/>
</dbReference>
<dbReference type="Pfam" id="PF00213">
    <property type="entry name" value="OSCP"/>
    <property type="match status" value="1"/>
</dbReference>
<keyword evidence="2 8" id="KW-0813">Transport</keyword>
<evidence type="ECO:0000313" key="9">
    <source>
        <dbReference type="EMBL" id="NDJ15995.1"/>
    </source>
</evidence>
<keyword evidence="3 8" id="KW-0375">Hydrogen ion transport</keyword>
<dbReference type="Proteomes" id="UP000646053">
    <property type="component" value="Unassembled WGS sequence"/>
</dbReference>
<evidence type="ECO:0000256" key="2">
    <source>
        <dbReference type="ARBA" id="ARBA00022448"/>
    </source>
</evidence>
<proteinExistence type="inferred from homology"/>
<dbReference type="PRINTS" id="PR00125">
    <property type="entry name" value="ATPASEDELTA"/>
</dbReference>
<keyword evidence="4 8" id="KW-0406">Ion transport</keyword>
<keyword evidence="7 8" id="KW-0066">ATP synthesis</keyword>
<dbReference type="GO" id="GO:0046933">
    <property type="term" value="F:proton-transporting ATP synthase activity, rotational mechanism"/>
    <property type="evidence" value="ECO:0007669"/>
    <property type="project" value="UniProtKB-UniRule"/>
</dbReference>
<dbReference type="RefSeq" id="WP_162421519.1">
    <property type="nucleotide sequence ID" value="NZ_WVIE01000002.1"/>
</dbReference>
<dbReference type="AlphaFoldDB" id="A0A8J8CJW8"/>
<dbReference type="InterPro" id="IPR000711">
    <property type="entry name" value="ATPase_OSCP/dsu"/>
</dbReference>
<dbReference type="GO" id="GO:0045259">
    <property type="term" value="C:proton-transporting ATP synthase complex"/>
    <property type="evidence" value="ECO:0007669"/>
    <property type="project" value="UniProtKB-KW"/>
</dbReference>
<protein>
    <recommendedName>
        <fullName evidence="8">ATP synthase subunit delta</fullName>
    </recommendedName>
    <alternativeName>
        <fullName evidence="8">ATP synthase F(1) sector subunit delta</fullName>
    </alternativeName>
    <alternativeName>
        <fullName evidence="8">F-type ATPase subunit delta</fullName>
        <shortName evidence="8">F-ATPase subunit delta</shortName>
    </alternativeName>
</protein>
<dbReference type="Gene3D" id="1.10.520.20">
    <property type="entry name" value="N-terminal domain of the delta subunit of the F1F0-ATP synthase"/>
    <property type="match status" value="1"/>
</dbReference>
<sequence length="184" mass="20374">MADILNSQVLEPYAQALMSLGQSNDLVDRLGEDVNSILNALSESSDLREFIANPLIKADAKKTVLRQVFGEAVHPFTHSFLMLLVDRRRVMLLDGICKQFQVQFRKLKQTVLAEVISTVELDDAQKDAIRRKVKTMTGAQQVELEAKLDPDLIGGVIIKVGSQVIDASMRGQLRRIGISLSKSA</sequence>
<dbReference type="HAMAP" id="MF_01416">
    <property type="entry name" value="ATP_synth_delta_bact"/>
    <property type="match status" value="1"/>
</dbReference>
<dbReference type="InterPro" id="IPR020781">
    <property type="entry name" value="ATPase_OSCP/d_CS"/>
</dbReference>
<name>A0A8J8CJW8_9CYAN</name>
<evidence type="ECO:0000256" key="4">
    <source>
        <dbReference type="ARBA" id="ARBA00023065"/>
    </source>
</evidence>
<dbReference type="SUPFAM" id="SSF47928">
    <property type="entry name" value="N-terminal domain of the delta subunit of the F1F0-ATP synthase"/>
    <property type="match status" value="1"/>
</dbReference>
<comment type="function">
    <text evidence="8">F(1)F(0) ATP synthase produces ATP from ADP in the presence of a proton or sodium gradient. F-type ATPases consist of two structural domains, F(1) containing the extramembraneous catalytic core and F(0) containing the membrane proton channel, linked together by a central stalk and a peripheral stalk. During catalysis, ATP synthesis in the catalytic domain of F(1) is coupled via a rotary mechanism of the central stalk subunits to proton translocation.</text>
</comment>
<evidence type="ECO:0000313" key="10">
    <source>
        <dbReference type="Proteomes" id="UP000646053"/>
    </source>
</evidence>
<accession>A0A8J8CJW8</accession>
<gene>
    <name evidence="8" type="primary">atpH</name>
    <name evidence="8" type="synonym">atpD</name>
    <name evidence="9" type="ORF">GS601_01620</name>
</gene>
<organism evidence="9 10">
    <name type="scientific">Myxacorys almedinensis A</name>
    <dbReference type="NCBI Taxonomy" id="2690445"/>
    <lineage>
        <taxon>Bacteria</taxon>
        <taxon>Bacillati</taxon>
        <taxon>Cyanobacteriota</taxon>
        <taxon>Cyanophyceae</taxon>
        <taxon>Leptolyngbyales</taxon>
        <taxon>Leptolyngbyaceae</taxon>
        <taxon>Myxacorys</taxon>
        <taxon>Myxacorys almedinensis</taxon>
    </lineage>
</organism>
<keyword evidence="6 8" id="KW-0139">CF(1)</keyword>
<comment type="caution">
    <text evidence="9">The sequence shown here is derived from an EMBL/GenBank/DDBJ whole genome shotgun (WGS) entry which is preliminary data.</text>
</comment>
<dbReference type="NCBIfam" id="TIGR01145">
    <property type="entry name" value="ATP_synt_delta"/>
    <property type="match status" value="1"/>
</dbReference>
<evidence type="ECO:0000256" key="6">
    <source>
        <dbReference type="ARBA" id="ARBA00023196"/>
    </source>
</evidence>
<comment type="similarity">
    <text evidence="8">Belongs to the ATPase delta chain family.</text>
</comment>
<keyword evidence="10" id="KW-1185">Reference proteome</keyword>
<dbReference type="InterPro" id="IPR026015">
    <property type="entry name" value="ATP_synth_OSCP/delta_N_sf"/>
</dbReference>
<evidence type="ECO:0000256" key="7">
    <source>
        <dbReference type="ARBA" id="ARBA00023310"/>
    </source>
</evidence>
<comment type="function">
    <text evidence="8">This protein is part of the stalk that links CF(0) to CF(1). It either transmits conformational changes from CF(0) to CF(1) or is implicated in proton conduction.</text>
</comment>
<comment type="subcellular location">
    <subcellularLocation>
        <location evidence="8">Cellular thylakoid membrane</location>
        <topology evidence="8">Peripheral membrane protein</topology>
    </subcellularLocation>
    <subcellularLocation>
        <location evidence="1">Membrane</location>
    </subcellularLocation>
</comment>
<keyword evidence="5 8" id="KW-0472">Membrane</keyword>
<evidence type="ECO:0000256" key="1">
    <source>
        <dbReference type="ARBA" id="ARBA00004370"/>
    </source>
</evidence>
<evidence type="ECO:0000256" key="8">
    <source>
        <dbReference type="HAMAP-Rule" id="MF_01416"/>
    </source>
</evidence>
<dbReference type="EMBL" id="WVIE01000002">
    <property type="protein sequence ID" value="NDJ15995.1"/>
    <property type="molecule type" value="Genomic_DNA"/>
</dbReference>
<dbReference type="PROSITE" id="PS00389">
    <property type="entry name" value="ATPASE_DELTA"/>
    <property type="match status" value="1"/>
</dbReference>
<keyword evidence="8" id="KW-0793">Thylakoid</keyword>
<dbReference type="GO" id="GO:0031676">
    <property type="term" value="C:plasma membrane-derived thylakoid membrane"/>
    <property type="evidence" value="ECO:0007669"/>
    <property type="project" value="UniProtKB-SubCell"/>
</dbReference>
<evidence type="ECO:0000256" key="5">
    <source>
        <dbReference type="ARBA" id="ARBA00023136"/>
    </source>
</evidence>
<reference evidence="9" key="1">
    <citation type="submission" date="2019-12" db="EMBL/GenBank/DDBJ databases">
        <title>High-Quality draft genome sequences of three cyanobacteria isolated from the limestone walls of the Old Cathedral of Coimbra.</title>
        <authorList>
            <person name="Tiago I."/>
            <person name="Soares F."/>
            <person name="Portugal A."/>
        </authorList>
    </citation>
    <scope>NUCLEOTIDE SEQUENCE</scope>
    <source>
        <strain evidence="9">A</strain>
    </source>
</reference>
<evidence type="ECO:0000256" key="3">
    <source>
        <dbReference type="ARBA" id="ARBA00022781"/>
    </source>
</evidence>